<accession>A0AAV4EKI8</accession>
<dbReference type="AlphaFoldDB" id="A0AAV4EKI8"/>
<proteinExistence type="predicted"/>
<keyword evidence="2" id="KW-1185">Reference proteome</keyword>
<gene>
    <name evidence="1" type="ORF">ElyMa_001839900</name>
</gene>
<protein>
    <recommendedName>
        <fullName evidence="3">FZ domain-containing protein</fullName>
    </recommendedName>
</protein>
<evidence type="ECO:0008006" key="3">
    <source>
        <dbReference type="Google" id="ProtNLM"/>
    </source>
</evidence>
<dbReference type="EMBL" id="BMAT01003722">
    <property type="protein sequence ID" value="GFR61220.1"/>
    <property type="molecule type" value="Genomic_DNA"/>
</dbReference>
<reference evidence="1 2" key="1">
    <citation type="journal article" date="2021" name="Elife">
        <title>Chloroplast acquisition without the gene transfer in kleptoplastic sea slugs, Plakobranchus ocellatus.</title>
        <authorList>
            <person name="Maeda T."/>
            <person name="Takahashi S."/>
            <person name="Yoshida T."/>
            <person name="Shimamura S."/>
            <person name="Takaki Y."/>
            <person name="Nagai Y."/>
            <person name="Toyoda A."/>
            <person name="Suzuki Y."/>
            <person name="Arimoto A."/>
            <person name="Ishii H."/>
            <person name="Satoh N."/>
            <person name="Nishiyama T."/>
            <person name="Hasebe M."/>
            <person name="Maruyama T."/>
            <person name="Minagawa J."/>
            <person name="Obokata J."/>
            <person name="Shigenobu S."/>
        </authorList>
    </citation>
    <scope>NUCLEOTIDE SEQUENCE [LARGE SCALE GENOMIC DNA]</scope>
</reference>
<sequence>MCPATAPCQPIRQNYTCSPDRTLPTKMSYLHVSRDRTLPTNLPELHVSCDSTMPTNLPELHVSPRQNFANQDAITTLICPPTEFCQPICHNYMCPPTEFCQPICHDYMCPPTEPYQPICQNYTCTHDRTLSTNFLSEYSEG</sequence>
<dbReference type="Proteomes" id="UP000762676">
    <property type="component" value="Unassembled WGS sequence"/>
</dbReference>
<evidence type="ECO:0000313" key="1">
    <source>
        <dbReference type="EMBL" id="GFR61220.1"/>
    </source>
</evidence>
<name>A0AAV4EKI8_9GAST</name>
<comment type="caution">
    <text evidence="1">The sequence shown here is derived from an EMBL/GenBank/DDBJ whole genome shotgun (WGS) entry which is preliminary data.</text>
</comment>
<evidence type="ECO:0000313" key="2">
    <source>
        <dbReference type="Proteomes" id="UP000762676"/>
    </source>
</evidence>
<organism evidence="1 2">
    <name type="scientific">Elysia marginata</name>
    <dbReference type="NCBI Taxonomy" id="1093978"/>
    <lineage>
        <taxon>Eukaryota</taxon>
        <taxon>Metazoa</taxon>
        <taxon>Spiralia</taxon>
        <taxon>Lophotrochozoa</taxon>
        <taxon>Mollusca</taxon>
        <taxon>Gastropoda</taxon>
        <taxon>Heterobranchia</taxon>
        <taxon>Euthyneura</taxon>
        <taxon>Panpulmonata</taxon>
        <taxon>Sacoglossa</taxon>
        <taxon>Placobranchoidea</taxon>
        <taxon>Plakobranchidae</taxon>
        <taxon>Elysia</taxon>
    </lineage>
</organism>